<keyword evidence="2" id="KW-0408">Iron</keyword>
<evidence type="ECO:0000259" key="3">
    <source>
        <dbReference type="PROSITE" id="PS51471"/>
    </source>
</evidence>
<dbReference type="InterPro" id="IPR050231">
    <property type="entry name" value="Iron_ascorbate_oxido_reductase"/>
</dbReference>
<evidence type="ECO:0000256" key="1">
    <source>
        <dbReference type="ARBA" id="ARBA00008056"/>
    </source>
</evidence>
<accession>A0A1L7WHT8</accession>
<dbReference type="Gene3D" id="2.60.120.330">
    <property type="entry name" value="B-lactam Antibiotic, Isopenicillin N Synthase, Chain"/>
    <property type="match status" value="1"/>
</dbReference>
<evidence type="ECO:0000313" key="5">
    <source>
        <dbReference type="Proteomes" id="UP000184330"/>
    </source>
</evidence>
<name>A0A1L7WHT8_9HELO</name>
<proteinExistence type="inferred from homology"/>
<dbReference type="EMBL" id="FJOG01000002">
    <property type="protein sequence ID" value="CZR52333.1"/>
    <property type="molecule type" value="Genomic_DNA"/>
</dbReference>
<dbReference type="GO" id="GO:0046872">
    <property type="term" value="F:metal ion binding"/>
    <property type="evidence" value="ECO:0007669"/>
    <property type="project" value="UniProtKB-KW"/>
</dbReference>
<keyword evidence="2" id="KW-0479">Metal-binding</keyword>
<dbReference type="Pfam" id="PF14226">
    <property type="entry name" value="DIOX_N"/>
    <property type="match status" value="1"/>
</dbReference>
<dbReference type="GO" id="GO:0016491">
    <property type="term" value="F:oxidoreductase activity"/>
    <property type="evidence" value="ECO:0007669"/>
    <property type="project" value="UniProtKB-KW"/>
</dbReference>
<dbReference type="SUPFAM" id="SSF51197">
    <property type="entry name" value="Clavaminate synthase-like"/>
    <property type="match status" value="1"/>
</dbReference>
<feature type="domain" description="Fe2OG dioxygenase" evidence="3">
    <location>
        <begin position="217"/>
        <end position="320"/>
    </location>
</feature>
<dbReference type="PANTHER" id="PTHR47990">
    <property type="entry name" value="2-OXOGLUTARATE (2OG) AND FE(II)-DEPENDENT OXYGENASE SUPERFAMILY PROTEIN-RELATED"/>
    <property type="match status" value="1"/>
</dbReference>
<dbReference type="Proteomes" id="UP000184330">
    <property type="component" value="Unassembled WGS sequence"/>
</dbReference>
<dbReference type="InterPro" id="IPR026992">
    <property type="entry name" value="DIOX_N"/>
</dbReference>
<gene>
    <name evidence="4" type="ORF">PAC_02210</name>
</gene>
<sequence length="388" mass="43318">MSETTTETMVGTAGVINGTLQLSQGITRKLSGGVGGQFKEIPVIDLTAMINPSATEEEKSKLVTDIYDACSRVGFFVIKNHGIEWKIVDAAFDSIKEFFDLPMEKKMEVHQSKSVSYQGYEEPYYTNVDRLKRGGDLKESFTTGYDPFTDPLGVGDAMPEILRRHNLWPNPKDAPKVKPGLEQYRAACLKLMRQLTSVIALAIGKNEDFFAKKATYPIAGIRSLYYPPQENQGGEEVGLGAHTDVQLITMIAQKPYDIQALEVLNAAGEWISPTLEPETFVVNLGDMMGRLTNDKFQSTVHRVCNKDARGRYSIPFFYGLNNDELTETLPQFVTPENPLQYERGMTGYEHYNMRMQRAHHKHPSAVNKVLLGLPPGMTKIDGVIVEGL</sequence>
<dbReference type="STRING" id="576137.A0A1L7WHT8"/>
<dbReference type="PRINTS" id="PR00682">
    <property type="entry name" value="IPNSYNTHASE"/>
</dbReference>
<dbReference type="InterPro" id="IPR044861">
    <property type="entry name" value="IPNS-like_FE2OG_OXY"/>
</dbReference>
<comment type="similarity">
    <text evidence="1 2">Belongs to the iron/ascorbate-dependent oxidoreductase family.</text>
</comment>
<keyword evidence="5" id="KW-1185">Reference proteome</keyword>
<dbReference type="PROSITE" id="PS51471">
    <property type="entry name" value="FE2OG_OXY"/>
    <property type="match status" value="1"/>
</dbReference>
<dbReference type="GO" id="GO:0044283">
    <property type="term" value="P:small molecule biosynthetic process"/>
    <property type="evidence" value="ECO:0007669"/>
    <property type="project" value="UniProtKB-ARBA"/>
</dbReference>
<dbReference type="OrthoDB" id="288590at2759"/>
<protein>
    <recommendedName>
        <fullName evidence="3">Fe2OG dioxygenase domain-containing protein</fullName>
    </recommendedName>
</protein>
<organism evidence="4 5">
    <name type="scientific">Phialocephala subalpina</name>
    <dbReference type="NCBI Taxonomy" id="576137"/>
    <lineage>
        <taxon>Eukaryota</taxon>
        <taxon>Fungi</taxon>
        <taxon>Dikarya</taxon>
        <taxon>Ascomycota</taxon>
        <taxon>Pezizomycotina</taxon>
        <taxon>Leotiomycetes</taxon>
        <taxon>Helotiales</taxon>
        <taxon>Mollisiaceae</taxon>
        <taxon>Phialocephala</taxon>
        <taxon>Phialocephala fortinii species complex</taxon>
    </lineage>
</organism>
<dbReference type="AlphaFoldDB" id="A0A1L7WHT8"/>
<keyword evidence="2" id="KW-0560">Oxidoreductase</keyword>
<evidence type="ECO:0000256" key="2">
    <source>
        <dbReference type="RuleBase" id="RU003682"/>
    </source>
</evidence>
<dbReference type="InterPro" id="IPR005123">
    <property type="entry name" value="Oxoglu/Fe-dep_dioxygenase_dom"/>
</dbReference>
<dbReference type="InterPro" id="IPR027443">
    <property type="entry name" value="IPNS-like_sf"/>
</dbReference>
<dbReference type="Pfam" id="PF03171">
    <property type="entry name" value="2OG-FeII_Oxy"/>
    <property type="match status" value="1"/>
</dbReference>
<reference evidence="4 5" key="1">
    <citation type="submission" date="2016-03" db="EMBL/GenBank/DDBJ databases">
        <authorList>
            <person name="Ploux O."/>
        </authorList>
    </citation>
    <scope>NUCLEOTIDE SEQUENCE [LARGE SCALE GENOMIC DNA]</scope>
    <source>
        <strain evidence="4 5">UAMH 11012</strain>
    </source>
</reference>
<evidence type="ECO:0000313" key="4">
    <source>
        <dbReference type="EMBL" id="CZR52333.1"/>
    </source>
</evidence>